<evidence type="ECO:0000313" key="2">
    <source>
        <dbReference type="EMBL" id="KAJ8097796.1"/>
    </source>
</evidence>
<feature type="compositionally biased region" description="Basic residues" evidence="1">
    <location>
        <begin position="164"/>
        <end position="174"/>
    </location>
</feature>
<feature type="region of interest" description="Disordered" evidence="1">
    <location>
        <begin position="164"/>
        <end position="186"/>
    </location>
</feature>
<sequence length="204" mass="22300">MQDDDRSARVAQPFVHTGLRLRLRFSARCLLVFSLSLAAVRYRVCCCLLSPPCERRGIQMDTQPAVSSRHTTTTTTATAAAAAAAAQNTRIHHHLPATPQQPSTSRKEDPDADVPDAVVLPPSCDDLTTLIGLTISLSALHDSPTAAAAPKWTTAATQQAYRRHRHADNHHHHPPGVVLDTRKRRQSNESWVIATRSISAMGRL</sequence>
<evidence type="ECO:0000256" key="1">
    <source>
        <dbReference type="SAM" id="MobiDB-lite"/>
    </source>
</evidence>
<proteinExistence type="predicted"/>
<reference evidence="2" key="1">
    <citation type="submission" date="2023-03" db="EMBL/GenBank/DDBJ databases">
        <title>Near-Complete genome sequence of Lipomyces tetrasporous NRRL Y-64009, an oleaginous yeast capable of growing on lignocellulosic hydrolysates.</title>
        <authorList>
            <consortium name="Lawrence Berkeley National Laboratory"/>
            <person name="Jagtap S.S."/>
            <person name="Liu J.-J."/>
            <person name="Walukiewicz H.E."/>
            <person name="Pangilinan J."/>
            <person name="Lipzen A."/>
            <person name="Ahrendt S."/>
            <person name="Koriabine M."/>
            <person name="Cobaugh K."/>
            <person name="Salamov A."/>
            <person name="Yoshinaga Y."/>
            <person name="Ng V."/>
            <person name="Daum C."/>
            <person name="Grigoriev I.V."/>
            <person name="Slininger P.J."/>
            <person name="Dien B.S."/>
            <person name="Jin Y.-S."/>
            <person name="Rao C.V."/>
        </authorList>
    </citation>
    <scope>NUCLEOTIDE SEQUENCE</scope>
    <source>
        <strain evidence="2">NRRL Y-64009</strain>
    </source>
</reference>
<name>A0AAD7VQE2_9ASCO</name>
<dbReference type="RefSeq" id="XP_056041246.1">
    <property type="nucleotide sequence ID" value="XM_056185727.1"/>
</dbReference>
<dbReference type="Proteomes" id="UP001217417">
    <property type="component" value="Unassembled WGS sequence"/>
</dbReference>
<organism evidence="2 3">
    <name type="scientific">Lipomyces tetrasporus</name>
    <dbReference type="NCBI Taxonomy" id="54092"/>
    <lineage>
        <taxon>Eukaryota</taxon>
        <taxon>Fungi</taxon>
        <taxon>Dikarya</taxon>
        <taxon>Ascomycota</taxon>
        <taxon>Saccharomycotina</taxon>
        <taxon>Lipomycetes</taxon>
        <taxon>Lipomycetales</taxon>
        <taxon>Lipomycetaceae</taxon>
        <taxon>Lipomyces</taxon>
    </lineage>
</organism>
<dbReference type="AlphaFoldDB" id="A0AAD7VQE2"/>
<comment type="caution">
    <text evidence="2">The sequence shown here is derived from an EMBL/GenBank/DDBJ whole genome shotgun (WGS) entry which is preliminary data.</text>
</comment>
<keyword evidence="3" id="KW-1185">Reference proteome</keyword>
<gene>
    <name evidence="2" type="ORF">POJ06DRAFT_22629</name>
</gene>
<dbReference type="GeneID" id="80880893"/>
<accession>A0AAD7VQE2</accession>
<protein>
    <submittedName>
        <fullName evidence="2">Uncharacterized protein</fullName>
    </submittedName>
</protein>
<evidence type="ECO:0000313" key="3">
    <source>
        <dbReference type="Proteomes" id="UP001217417"/>
    </source>
</evidence>
<dbReference type="EMBL" id="JARPMG010000010">
    <property type="protein sequence ID" value="KAJ8097796.1"/>
    <property type="molecule type" value="Genomic_DNA"/>
</dbReference>